<dbReference type="GO" id="GO:0005975">
    <property type="term" value="P:carbohydrate metabolic process"/>
    <property type="evidence" value="ECO:0007669"/>
    <property type="project" value="InterPro"/>
</dbReference>
<keyword evidence="3" id="KW-0326">Glycosidase</keyword>
<sequence>MMVGKSFFLFMFFLRFSATSGSSFDIIVDAGRPEKDLSHFWRSTGFCPPLPHTQSDQFDLSIDQQLNLAYVGSVPHGGIQQVRIHWMLELVSAQDIGGRPQYNFTKLDQLIDLLWVNGLQPGFELMGSVSNYFTNFEDKSQVVEWRNLVYLIAKRYIDLYGLGSVSHWNFETWNEPNNHDFDNVTMSVQGFLNYYDACSEGLRAASELLRFGGPGDSCHPSPRSPYCWAMLQHCYNGTNFFTGETTVRIDYIALHKKGGGYSFPILQQEIQTVGEIQERFPRFRSLPVYNDEADPLVGWSKPQDWRADVTYAAMVVKVIKQHQDLLLGNPNSTINYTLLSNDNAFLSYHPHPFTQRTLTARFQVNNTHPPHVQLIRKPALTVMGLLALLGETQVLAQVLNSGGEHSDTLGVLASSHRPAVLSSSDSWQTAVLVYNSDDNSTSNHTDEITVSLKGLAEQRGLVYVTYYMDNNITNPHRLWQNMGGPDYPTAEQFRSLRNVEDARVDGPFKVPAGDTLTLKAKLPVPSILLIHICAQPRAGPDQVNGVRFIRITKGQVLILWSDHCVDSKCIKTFEVEFSMDKKKFRRINDQDTIFTAYVYSPVDQEVGGLYRVRAVDYWGRPGPYSLPERFTRAE</sequence>
<dbReference type="Gene3D" id="2.60.40.1500">
    <property type="entry name" value="Glycosyl hydrolase domain, family 39"/>
    <property type="match status" value="1"/>
</dbReference>
<dbReference type="InterPro" id="IPR017853">
    <property type="entry name" value="GH"/>
</dbReference>
<feature type="domain" description="Glycosyl hydrolases family 39 N-terminal catalytic" evidence="6">
    <location>
        <begin position="26"/>
        <end position="511"/>
    </location>
</feature>
<protein>
    <submittedName>
        <fullName evidence="8">Iduronidase, alpha-L</fullName>
    </submittedName>
</protein>
<dbReference type="AlphaFoldDB" id="A0A1A7YN44"/>
<keyword evidence="5" id="KW-0732">Signal</keyword>
<evidence type="ECO:0000256" key="1">
    <source>
        <dbReference type="ARBA" id="ARBA00008875"/>
    </source>
</evidence>
<evidence type="ECO:0000256" key="5">
    <source>
        <dbReference type="SAM" id="SignalP"/>
    </source>
</evidence>
<dbReference type="PRINTS" id="PR00745">
    <property type="entry name" value="GLHYDRLASE39"/>
</dbReference>
<reference evidence="8" key="2">
    <citation type="submission" date="2016-06" db="EMBL/GenBank/DDBJ databases">
        <title>The genome of a short-lived fish provides insights into sex chromosome evolution and the genetic control of aging.</title>
        <authorList>
            <person name="Reichwald K."/>
            <person name="Felder M."/>
            <person name="Petzold A."/>
            <person name="Koch P."/>
            <person name="Groth M."/>
            <person name="Platzer M."/>
        </authorList>
    </citation>
    <scope>NUCLEOTIDE SEQUENCE</scope>
    <source>
        <tissue evidence="8">Brain</tissue>
    </source>
</reference>
<dbReference type="Gene3D" id="3.20.20.80">
    <property type="entry name" value="Glycosidases"/>
    <property type="match status" value="1"/>
</dbReference>
<dbReference type="Pfam" id="PF21200">
    <property type="entry name" value="Glyco_hydro_39_C"/>
    <property type="match status" value="1"/>
</dbReference>
<dbReference type="FunFam" id="2.60.40.10:FF:002085">
    <property type="entry name" value="Iduronidase, alpha-L"/>
    <property type="match status" value="1"/>
</dbReference>
<dbReference type="InterPro" id="IPR051923">
    <property type="entry name" value="Glycosyl_Hydrolase_39"/>
</dbReference>
<comment type="similarity">
    <text evidence="1">Belongs to the glycosyl hydrolase 39 family.</text>
</comment>
<organism evidence="8">
    <name type="scientific">Iconisemion striatum</name>
    <dbReference type="NCBI Taxonomy" id="60296"/>
    <lineage>
        <taxon>Eukaryota</taxon>
        <taxon>Metazoa</taxon>
        <taxon>Chordata</taxon>
        <taxon>Craniata</taxon>
        <taxon>Vertebrata</taxon>
        <taxon>Euteleostomi</taxon>
        <taxon>Actinopterygii</taxon>
        <taxon>Neopterygii</taxon>
        <taxon>Teleostei</taxon>
        <taxon>Neoteleostei</taxon>
        <taxon>Acanthomorphata</taxon>
        <taxon>Ovalentaria</taxon>
        <taxon>Atherinomorphae</taxon>
        <taxon>Cyprinodontiformes</taxon>
        <taxon>Nothobranchiidae</taxon>
        <taxon>Iconisemion</taxon>
    </lineage>
</organism>
<dbReference type="Gene3D" id="2.60.40.10">
    <property type="entry name" value="Immunoglobulins"/>
    <property type="match status" value="1"/>
</dbReference>
<keyword evidence="2" id="KW-0378">Hydrolase</keyword>
<dbReference type="FunFam" id="2.60.40.1500:FF:000002">
    <property type="entry name" value="Iduronidase alpha-L"/>
    <property type="match status" value="1"/>
</dbReference>
<evidence type="ECO:0000313" key="8">
    <source>
        <dbReference type="EMBL" id="SBP31564.1"/>
    </source>
</evidence>
<accession>A0A1A7YN44</accession>
<dbReference type="InterPro" id="IPR000514">
    <property type="entry name" value="Glyco_hydro_39"/>
</dbReference>
<dbReference type="EMBL" id="HADW01001228">
    <property type="protein sequence ID" value="SBP02628.1"/>
    <property type="molecule type" value="Transcribed_RNA"/>
</dbReference>
<proteinExistence type="inferred from homology"/>
<evidence type="ECO:0000256" key="4">
    <source>
        <dbReference type="PIRSR" id="PIRSR600514-1"/>
    </source>
</evidence>
<feature type="active site" description="Proton donor" evidence="4">
    <location>
        <position position="175"/>
    </location>
</feature>
<dbReference type="InterPro" id="IPR049167">
    <property type="entry name" value="GH39_C"/>
</dbReference>
<evidence type="ECO:0000256" key="3">
    <source>
        <dbReference type="ARBA" id="ARBA00023295"/>
    </source>
</evidence>
<dbReference type="PROSITE" id="PS01027">
    <property type="entry name" value="GLYCOSYL_HYDROL_F39"/>
    <property type="match status" value="1"/>
</dbReference>
<dbReference type="PANTHER" id="PTHR12631">
    <property type="entry name" value="ALPHA-L-IDURONIDASE"/>
    <property type="match status" value="1"/>
</dbReference>
<feature type="signal peptide" evidence="5">
    <location>
        <begin position="1"/>
        <end position="23"/>
    </location>
</feature>
<reference evidence="8" key="1">
    <citation type="submission" date="2016-05" db="EMBL/GenBank/DDBJ databases">
        <authorList>
            <person name="Lavstsen T."/>
            <person name="Jespersen J.S."/>
        </authorList>
    </citation>
    <scope>NUCLEOTIDE SEQUENCE</scope>
    <source>
        <tissue evidence="8">Brain</tissue>
    </source>
</reference>
<feature type="domain" description="Alpha-L-iduronidase C-terminal" evidence="7">
    <location>
        <begin position="545"/>
        <end position="630"/>
    </location>
</feature>
<evidence type="ECO:0000259" key="7">
    <source>
        <dbReference type="Pfam" id="PF21200"/>
    </source>
</evidence>
<feature type="chain" id="PRO_5015055015" evidence="5">
    <location>
        <begin position="24"/>
        <end position="634"/>
    </location>
</feature>
<dbReference type="Pfam" id="PF01229">
    <property type="entry name" value="Glyco_hydro_39"/>
    <property type="match status" value="1"/>
</dbReference>
<dbReference type="GO" id="GO:0003940">
    <property type="term" value="F:L-iduronidase activity"/>
    <property type="evidence" value="ECO:0007669"/>
    <property type="project" value="TreeGrafter"/>
</dbReference>
<dbReference type="InterPro" id="IPR013783">
    <property type="entry name" value="Ig-like_fold"/>
</dbReference>
<dbReference type="FunFam" id="3.20.20.80:FF:000059">
    <property type="entry name" value="Alpha-L-iduronidase"/>
    <property type="match status" value="1"/>
</dbReference>
<dbReference type="PANTHER" id="PTHR12631:SF8">
    <property type="entry name" value="ALPHA-L-IDURONIDASE"/>
    <property type="match status" value="1"/>
</dbReference>
<gene>
    <name evidence="8" type="primary">IDUA</name>
</gene>
<dbReference type="InterPro" id="IPR049166">
    <property type="entry name" value="GH39_cat"/>
</dbReference>
<name>A0A1A7YN44_9TELE</name>
<dbReference type="InterPro" id="IPR049165">
    <property type="entry name" value="GH39_as"/>
</dbReference>
<dbReference type="SUPFAM" id="SSF51445">
    <property type="entry name" value="(Trans)glycosidases"/>
    <property type="match status" value="1"/>
</dbReference>
<evidence type="ECO:0000256" key="2">
    <source>
        <dbReference type="ARBA" id="ARBA00022801"/>
    </source>
</evidence>
<dbReference type="EMBL" id="HADX01009332">
    <property type="protein sequence ID" value="SBP31564.1"/>
    <property type="molecule type" value="Transcribed_RNA"/>
</dbReference>
<evidence type="ECO:0000259" key="6">
    <source>
        <dbReference type="Pfam" id="PF01229"/>
    </source>
</evidence>
<dbReference type="SUPFAM" id="SSF51011">
    <property type="entry name" value="Glycosyl hydrolase domain"/>
    <property type="match status" value="1"/>
</dbReference>